<keyword evidence="1" id="KW-0472">Membrane</keyword>
<dbReference type="Proteomes" id="UP000587462">
    <property type="component" value="Unassembled WGS sequence"/>
</dbReference>
<dbReference type="PANTHER" id="PTHR45277">
    <property type="entry name" value="EXPRESSED PROTEIN"/>
    <property type="match status" value="1"/>
</dbReference>
<organism evidence="3 4">
    <name type="scientific">Streptomyces morookaense</name>
    <name type="common">Streptoverticillium morookaense</name>
    <dbReference type="NCBI Taxonomy" id="1970"/>
    <lineage>
        <taxon>Bacteria</taxon>
        <taxon>Bacillati</taxon>
        <taxon>Actinomycetota</taxon>
        <taxon>Actinomycetes</taxon>
        <taxon>Kitasatosporales</taxon>
        <taxon>Streptomycetaceae</taxon>
        <taxon>Streptomyces</taxon>
    </lineage>
</organism>
<feature type="transmembrane region" description="Helical" evidence="1">
    <location>
        <begin position="48"/>
        <end position="66"/>
    </location>
</feature>
<reference evidence="3 4" key="1">
    <citation type="submission" date="2020-04" db="EMBL/GenBank/DDBJ databases">
        <title>Draft Genome Sequence of Streptomyces morookaense DSM 40503, an 8-azaguanine-producing strain.</title>
        <authorList>
            <person name="Qi J."/>
            <person name="Gao J.-M."/>
        </authorList>
    </citation>
    <scope>NUCLEOTIDE SEQUENCE [LARGE SCALE GENOMIC DNA]</scope>
    <source>
        <strain evidence="3 4">DSM 40503</strain>
    </source>
</reference>
<feature type="domain" description="Methyltransferase type 11" evidence="2">
    <location>
        <begin position="102"/>
        <end position="152"/>
    </location>
</feature>
<evidence type="ECO:0000259" key="2">
    <source>
        <dbReference type="Pfam" id="PF08241"/>
    </source>
</evidence>
<gene>
    <name evidence="3" type="ORF">HG542_32525</name>
</gene>
<dbReference type="RefSeq" id="WP_171087915.1">
    <property type="nucleotide sequence ID" value="NZ_BNBU01000011.1"/>
</dbReference>
<dbReference type="PANTHER" id="PTHR45277:SF1">
    <property type="entry name" value="EXPRESSED PROTEIN"/>
    <property type="match status" value="1"/>
</dbReference>
<dbReference type="InterPro" id="IPR029063">
    <property type="entry name" value="SAM-dependent_MTases_sf"/>
</dbReference>
<dbReference type="GO" id="GO:0032259">
    <property type="term" value="P:methylation"/>
    <property type="evidence" value="ECO:0007669"/>
    <property type="project" value="UniProtKB-KW"/>
</dbReference>
<keyword evidence="3" id="KW-0489">Methyltransferase</keyword>
<keyword evidence="4" id="KW-1185">Reference proteome</keyword>
<dbReference type="Pfam" id="PF08241">
    <property type="entry name" value="Methyltransf_11"/>
    <property type="match status" value="1"/>
</dbReference>
<dbReference type="InterPro" id="IPR013216">
    <property type="entry name" value="Methyltransf_11"/>
</dbReference>
<protein>
    <submittedName>
        <fullName evidence="3">Methyltransferase domain-containing protein</fullName>
    </submittedName>
</protein>
<name>A0A7Y7EAQ6_STRMO</name>
<evidence type="ECO:0000313" key="4">
    <source>
        <dbReference type="Proteomes" id="UP000587462"/>
    </source>
</evidence>
<sequence>MTRRRALPYGIDGPWQLAALAAGAFLAALLTLVARLCAAPLVVVLAPAAAAAGLAGCAVTFLHASLRGKFVVWRRLTDALGLSGDETVLDLGCGSGAAMMLCTADMTALPFADCCFDLVATSMAVHNVRPVARRRTVLAETVRVLRPGGRLVRVDVWARGRAEVLASLGMCAVDRRGAGPVMWWCGPLVRTTVITAVKPR</sequence>
<dbReference type="Gene3D" id="3.40.50.150">
    <property type="entry name" value="Vaccinia Virus protein VP39"/>
    <property type="match status" value="1"/>
</dbReference>
<keyword evidence="1" id="KW-0812">Transmembrane</keyword>
<keyword evidence="1" id="KW-1133">Transmembrane helix</keyword>
<comment type="caution">
    <text evidence="3">The sequence shown here is derived from an EMBL/GenBank/DDBJ whole genome shotgun (WGS) entry which is preliminary data.</text>
</comment>
<accession>A0A7Y7EAQ6</accession>
<dbReference type="AlphaFoldDB" id="A0A7Y7EAQ6"/>
<evidence type="ECO:0000256" key="1">
    <source>
        <dbReference type="SAM" id="Phobius"/>
    </source>
</evidence>
<proteinExistence type="predicted"/>
<keyword evidence="3" id="KW-0808">Transferase</keyword>
<dbReference type="GO" id="GO:0008757">
    <property type="term" value="F:S-adenosylmethionine-dependent methyltransferase activity"/>
    <property type="evidence" value="ECO:0007669"/>
    <property type="project" value="InterPro"/>
</dbReference>
<dbReference type="EMBL" id="JABBXF010000123">
    <property type="protein sequence ID" value="NVK82338.1"/>
    <property type="molecule type" value="Genomic_DNA"/>
</dbReference>
<evidence type="ECO:0000313" key="3">
    <source>
        <dbReference type="EMBL" id="NVK82338.1"/>
    </source>
</evidence>
<dbReference type="SUPFAM" id="SSF53335">
    <property type="entry name" value="S-adenosyl-L-methionine-dependent methyltransferases"/>
    <property type="match status" value="1"/>
</dbReference>